<keyword evidence="3" id="KW-1185">Reference proteome</keyword>
<keyword evidence="1" id="KW-1133">Transmembrane helix</keyword>
<dbReference type="EMBL" id="PDEM01000007">
    <property type="protein sequence ID" value="PHZ86453.1"/>
    <property type="molecule type" value="Genomic_DNA"/>
</dbReference>
<gene>
    <name evidence="2" type="ORF">CRD36_00775</name>
</gene>
<evidence type="ECO:0000313" key="3">
    <source>
        <dbReference type="Proteomes" id="UP000229730"/>
    </source>
</evidence>
<dbReference type="OrthoDB" id="7629933at2"/>
<dbReference type="InParanoid" id="A0A2G4YW19"/>
<evidence type="ECO:0000313" key="2">
    <source>
        <dbReference type="EMBL" id="PHZ86453.1"/>
    </source>
</evidence>
<comment type="caution">
    <text evidence="2">The sequence shown here is derived from an EMBL/GenBank/DDBJ whole genome shotgun (WGS) entry which is preliminary data.</text>
</comment>
<name>A0A2G4YW19_9PROT</name>
<keyword evidence="1" id="KW-0812">Transmembrane</keyword>
<dbReference type="Pfam" id="PF20556">
    <property type="entry name" value="DUF6768"/>
    <property type="match status" value="1"/>
</dbReference>
<organism evidence="2 3">
    <name type="scientific">Paremcibacter congregatus</name>
    <dbReference type="NCBI Taxonomy" id="2043170"/>
    <lineage>
        <taxon>Bacteria</taxon>
        <taxon>Pseudomonadati</taxon>
        <taxon>Pseudomonadota</taxon>
        <taxon>Alphaproteobacteria</taxon>
        <taxon>Emcibacterales</taxon>
        <taxon>Emcibacteraceae</taxon>
        <taxon>Paremcibacter</taxon>
    </lineage>
</organism>
<proteinExistence type="predicted"/>
<accession>A0A2G4YW19</accession>
<sequence>MSPSDDKRTPDQKIFDDIFRKGFLHDKNEADKSISDRAIALLGTKSRAVYLALIIPYVIFTGVTLWVVYKFFWAYLSAADIRTLVFWGASAVLCGLVIVGTELWFWMEMNRNSLLREVKRLELQVSLLREENKPDA</sequence>
<evidence type="ECO:0000256" key="1">
    <source>
        <dbReference type="SAM" id="Phobius"/>
    </source>
</evidence>
<feature type="transmembrane region" description="Helical" evidence="1">
    <location>
        <begin position="84"/>
        <end position="106"/>
    </location>
</feature>
<reference evidence="2 3" key="1">
    <citation type="submission" date="2017-10" db="EMBL/GenBank/DDBJ databases">
        <title>Frigbacter circumglobatus gen. nov. sp. nov., isolated from sediment cultured in situ.</title>
        <authorList>
            <person name="Zhao Z."/>
        </authorList>
    </citation>
    <scope>NUCLEOTIDE SEQUENCE [LARGE SCALE GENOMIC DNA]</scope>
    <source>
        <strain evidence="2 3">ZYL</strain>
    </source>
</reference>
<dbReference type="InterPro" id="IPR046659">
    <property type="entry name" value="DUF6768"/>
</dbReference>
<protein>
    <submittedName>
        <fullName evidence="2">Uncharacterized protein</fullName>
    </submittedName>
</protein>
<dbReference type="Proteomes" id="UP000229730">
    <property type="component" value="Unassembled WGS sequence"/>
</dbReference>
<dbReference type="AlphaFoldDB" id="A0A2G4YW19"/>
<feature type="transmembrane region" description="Helical" evidence="1">
    <location>
        <begin position="48"/>
        <end position="72"/>
    </location>
</feature>
<dbReference type="RefSeq" id="WP_099470830.1">
    <property type="nucleotide sequence ID" value="NZ_CP041025.1"/>
</dbReference>
<keyword evidence="1" id="KW-0472">Membrane</keyword>